<feature type="compositionally biased region" description="Low complexity" evidence="1">
    <location>
        <begin position="270"/>
        <end position="308"/>
    </location>
</feature>
<keyword evidence="2" id="KW-0732">Signal</keyword>
<dbReference type="OrthoDB" id="9816507at2"/>
<evidence type="ECO:0000259" key="3">
    <source>
        <dbReference type="Pfam" id="PF01471"/>
    </source>
</evidence>
<reference evidence="5" key="2">
    <citation type="submission" date="2011-01" db="EMBL/GenBank/DDBJ databases">
        <title>The complete genome of Nitratifractor salsuginis DSM 16511.</title>
        <authorList>
            <consortium name="US DOE Joint Genome Institute (JGI-PGF)"/>
            <person name="Lucas S."/>
            <person name="Copeland A."/>
            <person name="Lapidus A."/>
            <person name="Bruce D."/>
            <person name="Goodwin L."/>
            <person name="Pitluck S."/>
            <person name="Kyrpides N."/>
            <person name="Mavromatis K."/>
            <person name="Ivanova N."/>
            <person name="Mikhailova N."/>
            <person name="Zeytun A."/>
            <person name="Detter J.C."/>
            <person name="Tapia R."/>
            <person name="Han C."/>
            <person name="Land M."/>
            <person name="Hauser L."/>
            <person name="Markowitz V."/>
            <person name="Cheng J.-F."/>
            <person name="Hugenholtz P."/>
            <person name="Woyke T."/>
            <person name="Wu D."/>
            <person name="Tindall B."/>
            <person name="Schuetze A."/>
            <person name="Brambilla E."/>
            <person name="Klenk H.-P."/>
            <person name="Eisen J.A."/>
        </authorList>
    </citation>
    <scope>NUCLEOTIDE SEQUENCE [LARGE SCALE GENOMIC DNA]</scope>
    <source>
        <strain evidence="5">DSM 16511 / JCM 12458 / E9I37-1</strain>
    </source>
</reference>
<evidence type="ECO:0000256" key="2">
    <source>
        <dbReference type="SAM" id="SignalP"/>
    </source>
</evidence>
<dbReference type="InterPro" id="IPR036365">
    <property type="entry name" value="PGBD-like_sf"/>
</dbReference>
<dbReference type="HOGENOM" id="CLU_078497_0_0_7"/>
<feature type="domain" description="Peptidoglycan binding-like" evidence="3">
    <location>
        <begin position="148"/>
        <end position="189"/>
    </location>
</feature>
<protein>
    <submittedName>
        <fullName evidence="4">Peptidoglycan-binding domain 1 protein</fullName>
    </submittedName>
</protein>
<dbReference type="AlphaFoldDB" id="E6WXT9"/>
<dbReference type="InterPro" id="IPR036366">
    <property type="entry name" value="PGBDSf"/>
</dbReference>
<evidence type="ECO:0000313" key="5">
    <source>
        <dbReference type="Proteomes" id="UP000008633"/>
    </source>
</evidence>
<dbReference type="Pfam" id="PF01471">
    <property type="entry name" value="PG_binding_1"/>
    <property type="match status" value="1"/>
</dbReference>
<name>E6WXT9_NITSE</name>
<dbReference type="Proteomes" id="UP000008633">
    <property type="component" value="Chromosome"/>
</dbReference>
<evidence type="ECO:0000313" key="4">
    <source>
        <dbReference type="EMBL" id="ADV46346.1"/>
    </source>
</evidence>
<keyword evidence="5" id="KW-1185">Reference proteome</keyword>
<dbReference type="KEGG" id="nsa:Nitsa_1090"/>
<dbReference type="RefSeq" id="WP_013554038.1">
    <property type="nucleotide sequence ID" value="NC_014935.1"/>
</dbReference>
<gene>
    <name evidence="4" type="ordered locus">Nitsa_1090</name>
</gene>
<dbReference type="STRING" id="749222.Nitsa_1090"/>
<accession>E6WXT9</accession>
<proteinExistence type="predicted"/>
<sequence length="308" mass="33743">MRRINILAMAAILSLAGIESAEASFGDAVVGGVVGGVVGSVITNEVYRHGRRHYRHRRHRAAPAVQENHSDEMKIQIALKNLGYYHGPIDGQVNSFTTRNALRAFNQAYEIGDTPYMSPQERDALIYLGTLLQFDRNLAAQGSDRRTRTRRVQTALKILGFYNGKLDGSNGPMTRRAIAEYRRANGLPAGYNLDYETEYRLINTAKQSNDNYIQETLASLKRLGGSANRLAQPRNPMPAPRQPVILQPSNPRVPVQPTITQEAPAPVVRQSAPVVTAPAPSAPAQPVQPQNMQPSAQPVAPAQQPQGQ</sequence>
<dbReference type="eggNOG" id="COG3409">
    <property type="taxonomic scope" value="Bacteria"/>
</dbReference>
<feature type="region of interest" description="Disordered" evidence="1">
    <location>
        <begin position="228"/>
        <end position="308"/>
    </location>
</feature>
<feature type="signal peptide" evidence="2">
    <location>
        <begin position="1"/>
        <end position="23"/>
    </location>
</feature>
<dbReference type="SUPFAM" id="SSF47090">
    <property type="entry name" value="PGBD-like"/>
    <property type="match status" value="2"/>
</dbReference>
<reference evidence="4 5" key="1">
    <citation type="journal article" date="2011" name="Stand. Genomic Sci.">
        <title>Complete genome sequence of Nitratifractor salsuginis type strain (E9I37-1).</title>
        <authorList>
            <person name="Anderson I."/>
            <person name="Sikorski J."/>
            <person name="Zeytun A."/>
            <person name="Nolan M."/>
            <person name="Lapidus A."/>
            <person name="Lucas S."/>
            <person name="Hammon N."/>
            <person name="Deshpande S."/>
            <person name="Cheng J.F."/>
            <person name="Tapia R."/>
            <person name="Han C."/>
            <person name="Goodwin L."/>
            <person name="Pitluck S."/>
            <person name="Liolios K."/>
            <person name="Pagani I."/>
            <person name="Ivanova N."/>
            <person name="Huntemann M."/>
            <person name="Mavromatis K."/>
            <person name="Ovchinikova G."/>
            <person name="Pati A."/>
            <person name="Chen A."/>
            <person name="Palaniappan K."/>
            <person name="Land M."/>
            <person name="Hauser L."/>
            <person name="Brambilla E.M."/>
            <person name="Ngatchou-Djao O.D."/>
            <person name="Rohde M."/>
            <person name="Tindall B.J."/>
            <person name="Goker M."/>
            <person name="Detter J.C."/>
            <person name="Woyke T."/>
            <person name="Bristow J."/>
            <person name="Eisen J.A."/>
            <person name="Markowitz V."/>
            <person name="Hugenholtz P."/>
            <person name="Klenk H.P."/>
            <person name="Kyrpides N.C."/>
        </authorList>
    </citation>
    <scope>NUCLEOTIDE SEQUENCE [LARGE SCALE GENOMIC DNA]</scope>
    <source>
        <strain evidence="5">DSM 16511 / JCM 12458 / E9I37-1</strain>
    </source>
</reference>
<dbReference type="EMBL" id="CP002452">
    <property type="protein sequence ID" value="ADV46346.1"/>
    <property type="molecule type" value="Genomic_DNA"/>
</dbReference>
<dbReference type="Gene3D" id="1.10.101.10">
    <property type="entry name" value="PGBD-like superfamily/PGBD"/>
    <property type="match status" value="2"/>
</dbReference>
<feature type="chain" id="PRO_5003214675" evidence="2">
    <location>
        <begin position="24"/>
        <end position="308"/>
    </location>
</feature>
<organism evidence="4 5">
    <name type="scientific">Nitratifractor salsuginis (strain DSM 16511 / JCM 12458 / E9I37-1)</name>
    <dbReference type="NCBI Taxonomy" id="749222"/>
    <lineage>
        <taxon>Bacteria</taxon>
        <taxon>Pseudomonadati</taxon>
        <taxon>Campylobacterota</taxon>
        <taxon>Epsilonproteobacteria</taxon>
        <taxon>Campylobacterales</taxon>
        <taxon>Sulfurovaceae</taxon>
        <taxon>Nitratifractor</taxon>
    </lineage>
</organism>
<dbReference type="InterPro" id="IPR002477">
    <property type="entry name" value="Peptidoglycan-bd-like"/>
</dbReference>
<evidence type="ECO:0000256" key="1">
    <source>
        <dbReference type="SAM" id="MobiDB-lite"/>
    </source>
</evidence>